<evidence type="ECO:0000256" key="6">
    <source>
        <dbReference type="ARBA" id="ARBA00022989"/>
    </source>
</evidence>
<sequence length="69" mass="8059">NRVCGKHLTFNDELLYVGVSGICFCDYSDGEKLRILPCFHDYHVQCIDRWLKVLRGMRRSRSAVFRAPP</sequence>
<dbReference type="Pfam" id="PF13639">
    <property type="entry name" value="zf-RING_2"/>
    <property type="match status" value="1"/>
</dbReference>
<keyword evidence="2" id="KW-0812">Transmembrane</keyword>
<evidence type="ECO:0000256" key="5">
    <source>
        <dbReference type="ARBA" id="ARBA00022833"/>
    </source>
</evidence>
<dbReference type="GO" id="GO:0008270">
    <property type="term" value="F:zinc ion binding"/>
    <property type="evidence" value="ECO:0007669"/>
    <property type="project" value="UniProtKB-KW"/>
</dbReference>
<dbReference type="GeneTree" id="ENSGT00990000204734"/>
<name>A0A3Q4GEW9_NEOBR</name>
<dbReference type="STRING" id="32507.ENSNBRP00000007246"/>
<keyword evidence="7" id="KW-0472">Membrane</keyword>
<keyword evidence="5" id="KW-0862">Zinc</keyword>
<dbReference type="Proteomes" id="UP000261580">
    <property type="component" value="Unassembled WGS sequence"/>
</dbReference>
<proteinExistence type="predicted"/>
<organism evidence="9 10">
    <name type="scientific">Neolamprologus brichardi</name>
    <name type="common">Fairy cichlid</name>
    <name type="synonym">Lamprologus brichardi</name>
    <dbReference type="NCBI Taxonomy" id="32507"/>
    <lineage>
        <taxon>Eukaryota</taxon>
        <taxon>Metazoa</taxon>
        <taxon>Chordata</taxon>
        <taxon>Craniata</taxon>
        <taxon>Vertebrata</taxon>
        <taxon>Euteleostomi</taxon>
        <taxon>Actinopterygii</taxon>
        <taxon>Neopterygii</taxon>
        <taxon>Teleostei</taxon>
        <taxon>Neoteleostei</taxon>
        <taxon>Acanthomorphata</taxon>
        <taxon>Ovalentaria</taxon>
        <taxon>Cichlomorphae</taxon>
        <taxon>Cichliformes</taxon>
        <taxon>Cichlidae</taxon>
        <taxon>African cichlids</taxon>
        <taxon>Pseudocrenilabrinae</taxon>
        <taxon>Lamprologini</taxon>
        <taxon>Neolamprologus</taxon>
    </lineage>
</organism>
<dbReference type="Bgee" id="ENSNBRG00000005676">
    <property type="expression patterns" value="Expressed in mesonephros and 6 other cell types or tissues"/>
</dbReference>
<evidence type="ECO:0000256" key="7">
    <source>
        <dbReference type="ARBA" id="ARBA00023136"/>
    </source>
</evidence>
<evidence type="ECO:0000259" key="8">
    <source>
        <dbReference type="Pfam" id="PF13639"/>
    </source>
</evidence>
<dbReference type="GO" id="GO:0016020">
    <property type="term" value="C:membrane"/>
    <property type="evidence" value="ECO:0007669"/>
    <property type="project" value="UniProtKB-SubCell"/>
</dbReference>
<dbReference type="InterPro" id="IPR001841">
    <property type="entry name" value="Znf_RING"/>
</dbReference>
<feature type="domain" description="RING-type" evidence="8">
    <location>
        <begin position="22"/>
        <end position="52"/>
    </location>
</feature>
<accession>A0A3Q4GEW9</accession>
<dbReference type="PANTHER" id="PTHR47168:SF1">
    <property type="entry name" value="OS02G0798600 PROTEIN"/>
    <property type="match status" value="1"/>
</dbReference>
<evidence type="ECO:0000313" key="10">
    <source>
        <dbReference type="Proteomes" id="UP000261580"/>
    </source>
</evidence>
<evidence type="ECO:0000256" key="4">
    <source>
        <dbReference type="ARBA" id="ARBA00022771"/>
    </source>
</evidence>
<keyword evidence="3" id="KW-0479">Metal-binding</keyword>
<keyword evidence="6" id="KW-1133">Transmembrane helix</keyword>
<dbReference type="SUPFAM" id="SSF57850">
    <property type="entry name" value="RING/U-box"/>
    <property type="match status" value="1"/>
</dbReference>
<evidence type="ECO:0000256" key="3">
    <source>
        <dbReference type="ARBA" id="ARBA00022723"/>
    </source>
</evidence>
<protein>
    <recommendedName>
        <fullName evidence="8">RING-type domain-containing protein</fullName>
    </recommendedName>
</protein>
<dbReference type="Ensembl" id="ENSNBRT00000007450.1">
    <property type="protein sequence ID" value="ENSNBRP00000007246.1"/>
    <property type="gene ID" value="ENSNBRG00000005676.1"/>
</dbReference>
<evidence type="ECO:0000256" key="2">
    <source>
        <dbReference type="ARBA" id="ARBA00022692"/>
    </source>
</evidence>
<keyword evidence="4" id="KW-0863">Zinc-finger</keyword>
<dbReference type="PANTHER" id="PTHR47168">
    <property type="entry name" value="RING ZINC FINGER DOMAIN SUPERFAMILY PROTEIN-RELATED"/>
    <property type="match status" value="1"/>
</dbReference>
<reference evidence="9" key="2">
    <citation type="submission" date="2025-09" db="UniProtKB">
        <authorList>
            <consortium name="Ensembl"/>
        </authorList>
    </citation>
    <scope>IDENTIFICATION</scope>
</reference>
<dbReference type="InterPro" id="IPR051653">
    <property type="entry name" value="E3_ligase_sorting_rcpt"/>
</dbReference>
<evidence type="ECO:0000256" key="1">
    <source>
        <dbReference type="ARBA" id="ARBA00004167"/>
    </source>
</evidence>
<keyword evidence="10" id="KW-1185">Reference proteome</keyword>
<dbReference type="InterPro" id="IPR013083">
    <property type="entry name" value="Znf_RING/FYVE/PHD"/>
</dbReference>
<comment type="subcellular location">
    <subcellularLocation>
        <location evidence="1">Membrane</location>
        <topology evidence="1">Single-pass membrane protein</topology>
    </subcellularLocation>
</comment>
<reference evidence="9" key="1">
    <citation type="submission" date="2025-08" db="UniProtKB">
        <authorList>
            <consortium name="Ensembl"/>
        </authorList>
    </citation>
    <scope>IDENTIFICATION</scope>
</reference>
<evidence type="ECO:0000313" key="9">
    <source>
        <dbReference type="Ensembl" id="ENSNBRP00000007246.1"/>
    </source>
</evidence>
<dbReference type="Gene3D" id="3.30.40.10">
    <property type="entry name" value="Zinc/RING finger domain, C3HC4 (zinc finger)"/>
    <property type="match status" value="1"/>
</dbReference>
<dbReference type="AlphaFoldDB" id="A0A3Q4GEW9"/>